<dbReference type="InterPro" id="IPR045033">
    <property type="entry name" value="PILS1/3/4/5/7"/>
</dbReference>
<dbReference type="Proteomes" id="UP001140206">
    <property type="component" value="Chromosome 3"/>
</dbReference>
<reference evidence="10" key="1">
    <citation type="submission" date="2022-08" db="EMBL/GenBank/DDBJ databases">
        <authorList>
            <person name="Marques A."/>
        </authorList>
    </citation>
    <scope>NUCLEOTIDE SEQUENCE</scope>
    <source>
        <strain evidence="10">RhyPub2mFocal</strain>
        <tissue evidence="10">Leaves</tissue>
    </source>
</reference>
<proteinExistence type="inferred from homology"/>
<evidence type="ECO:0000256" key="4">
    <source>
        <dbReference type="ARBA" id="ARBA00022989"/>
    </source>
</evidence>
<gene>
    <name evidence="10" type="ORF">LUZ62_062630</name>
</gene>
<keyword evidence="4 9" id="KW-1133">Transmembrane helix</keyword>
<protein>
    <submittedName>
        <fullName evidence="10">Auxin Efflux Carrier family protein</fullName>
    </submittedName>
</protein>
<dbReference type="AlphaFoldDB" id="A0AAV8EIT6"/>
<dbReference type="PANTHER" id="PTHR31651">
    <property type="match status" value="1"/>
</dbReference>
<feature type="transmembrane region" description="Helical" evidence="9">
    <location>
        <begin position="391"/>
        <end position="412"/>
    </location>
</feature>
<evidence type="ECO:0000256" key="8">
    <source>
        <dbReference type="ARBA" id="ARBA00025752"/>
    </source>
</evidence>
<evidence type="ECO:0000313" key="11">
    <source>
        <dbReference type="Proteomes" id="UP001140206"/>
    </source>
</evidence>
<comment type="subcellular location">
    <subcellularLocation>
        <location evidence="1">Endoplasmic reticulum membrane</location>
        <topology evidence="1">Multi-pass membrane protein</topology>
    </subcellularLocation>
</comment>
<evidence type="ECO:0000256" key="3">
    <source>
        <dbReference type="ARBA" id="ARBA00022692"/>
    </source>
</evidence>
<sequence>MDILSLFLVASMPIIQVLLIGLIGAYLASGYSNILTACARKDMNKVVFHVFTPALMFVSLAKTVTLEDVISWWFMPVNIGIVYITGGILGWLAAKFLRLSPYLRPVITAFCSAGNFGNLLLIIVPAVCEQEGNPFNGSEKSCKARGLSYSSLSMALGGFFIWTHTYSIMKKAGKIYHTTQQSDITGYEVKADTTDVTDPEAILPSSSKADEEREQTQIHAPLLSNEVDAEEEKKGLFTNIKDVLVQLIEELLEPPTISAILGFIVGAIPWLKSLIIGENAPLHVIQETLQLLGNGTIPVITLILGGNLTVGFHKSVLKRQAIIAIICIRYLVLPIIGIGVVKVAYELGFLPHDPMYRYVLMIQFTVPPAMNIATMAQLFDVGHEESSVIFLWTYLVAAIALTAWSTVFMWVLS</sequence>
<keyword evidence="5 9" id="KW-0472">Membrane</keyword>
<dbReference type="GO" id="GO:0009734">
    <property type="term" value="P:auxin-activated signaling pathway"/>
    <property type="evidence" value="ECO:0007669"/>
    <property type="project" value="UniProtKB-KW"/>
</dbReference>
<evidence type="ECO:0000256" key="5">
    <source>
        <dbReference type="ARBA" id="ARBA00023136"/>
    </source>
</evidence>
<accession>A0AAV8EIT6</accession>
<dbReference type="InterPro" id="IPR004776">
    <property type="entry name" value="Mem_transp_PIN-like"/>
</dbReference>
<evidence type="ECO:0000256" key="6">
    <source>
        <dbReference type="ARBA" id="ARBA00023294"/>
    </source>
</evidence>
<keyword evidence="11" id="KW-1185">Reference proteome</keyword>
<feature type="transmembrane region" description="Helical" evidence="9">
    <location>
        <begin position="322"/>
        <end position="345"/>
    </location>
</feature>
<feature type="transmembrane region" description="Helical" evidence="9">
    <location>
        <begin position="147"/>
        <end position="166"/>
    </location>
</feature>
<evidence type="ECO:0000256" key="2">
    <source>
        <dbReference type="ARBA" id="ARBA00022448"/>
    </source>
</evidence>
<dbReference type="EMBL" id="JAMFTS010000003">
    <property type="protein sequence ID" value="KAJ4778373.1"/>
    <property type="molecule type" value="Genomic_DNA"/>
</dbReference>
<dbReference type="GO" id="GO:0080162">
    <property type="term" value="P:endoplasmic reticulum to cytosol auxin transport"/>
    <property type="evidence" value="ECO:0007669"/>
    <property type="project" value="InterPro"/>
</dbReference>
<feature type="transmembrane region" description="Helical" evidence="9">
    <location>
        <begin position="106"/>
        <end position="127"/>
    </location>
</feature>
<evidence type="ECO:0000313" key="10">
    <source>
        <dbReference type="EMBL" id="KAJ4778373.1"/>
    </source>
</evidence>
<feature type="transmembrane region" description="Helical" evidence="9">
    <location>
        <begin position="6"/>
        <end position="34"/>
    </location>
</feature>
<dbReference type="PANTHER" id="PTHR31651:SF3">
    <property type="entry name" value="PROTEIN PIN-LIKES 7"/>
    <property type="match status" value="1"/>
</dbReference>
<keyword evidence="2" id="KW-0813">Transport</keyword>
<keyword evidence="3 9" id="KW-0812">Transmembrane</keyword>
<organism evidence="10 11">
    <name type="scientific">Rhynchospora pubera</name>
    <dbReference type="NCBI Taxonomy" id="906938"/>
    <lineage>
        <taxon>Eukaryota</taxon>
        <taxon>Viridiplantae</taxon>
        <taxon>Streptophyta</taxon>
        <taxon>Embryophyta</taxon>
        <taxon>Tracheophyta</taxon>
        <taxon>Spermatophyta</taxon>
        <taxon>Magnoliopsida</taxon>
        <taxon>Liliopsida</taxon>
        <taxon>Poales</taxon>
        <taxon>Cyperaceae</taxon>
        <taxon>Cyperoideae</taxon>
        <taxon>Rhynchosporeae</taxon>
        <taxon>Rhynchospora</taxon>
    </lineage>
</organism>
<feature type="transmembrane region" description="Helical" evidence="9">
    <location>
        <begin position="46"/>
        <end position="64"/>
    </location>
</feature>
<comment type="caution">
    <text evidence="10">The sequence shown here is derived from an EMBL/GenBank/DDBJ whole genome shotgun (WGS) entry which is preliminary data.</text>
</comment>
<evidence type="ECO:0000256" key="9">
    <source>
        <dbReference type="SAM" id="Phobius"/>
    </source>
</evidence>
<dbReference type="GO" id="GO:0005789">
    <property type="term" value="C:endoplasmic reticulum membrane"/>
    <property type="evidence" value="ECO:0007669"/>
    <property type="project" value="UniProtKB-SubCell"/>
</dbReference>
<comment type="similarity">
    <text evidence="8">Belongs to the auxin efflux carrier (TC 2.A.69.2) family.</text>
</comment>
<dbReference type="Pfam" id="PF03547">
    <property type="entry name" value="Mem_trans"/>
    <property type="match status" value="1"/>
</dbReference>
<name>A0AAV8EIT6_9POAL</name>
<evidence type="ECO:0000256" key="7">
    <source>
        <dbReference type="ARBA" id="ARBA00025100"/>
    </source>
</evidence>
<feature type="transmembrane region" description="Helical" evidence="9">
    <location>
        <begin position="70"/>
        <end position="94"/>
    </location>
</feature>
<evidence type="ECO:0000256" key="1">
    <source>
        <dbReference type="ARBA" id="ARBA00004477"/>
    </source>
</evidence>
<keyword evidence="6" id="KW-0927">Auxin signaling pathway</keyword>
<comment type="function">
    <text evidence="7">Involved in cellular auxin homeostasis by regulating auxin metabolism. Regulates intracellular auxin accumulation at the endoplasmic reticulum and thus auxin availability for nuclear auxin signaling.</text>
</comment>
<feature type="transmembrane region" description="Helical" evidence="9">
    <location>
        <begin position="357"/>
        <end position="379"/>
    </location>
</feature>